<keyword evidence="1" id="KW-0548">Nucleotidyltransferase</keyword>
<proteinExistence type="predicted"/>
<dbReference type="GO" id="GO:0003964">
    <property type="term" value="F:RNA-directed DNA polymerase activity"/>
    <property type="evidence" value="ECO:0007669"/>
    <property type="project" value="UniProtKB-KW"/>
</dbReference>
<sequence length="111" mass="13069">MTGVPCSITEHRLNIRERCPLVRQKKRGQAPERTKAIQTEVEKLVEEGIMREVYYHDWLSNLLMRQMKKKQLSTQDMGSTAILKYLLASKTLVPRTSNRWTRHSKNKWGET</sequence>
<dbReference type="SUPFAM" id="SSF56672">
    <property type="entry name" value="DNA/RNA polymerases"/>
    <property type="match status" value="1"/>
</dbReference>
<evidence type="ECO:0000313" key="1">
    <source>
        <dbReference type="EMBL" id="GFC77103.1"/>
    </source>
</evidence>
<keyword evidence="1" id="KW-0695">RNA-directed DNA polymerase</keyword>
<reference evidence="1" key="1">
    <citation type="journal article" date="2019" name="Sci. Rep.">
        <title>Draft genome of Tanacetum cinerariifolium, the natural source of mosquito coil.</title>
        <authorList>
            <person name="Yamashiro T."/>
            <person name="Shiraishi A."/>
            <person name="Satake H."/>
            <person name="Nakayama K."/>
        </authorList>
    </citation>
    <scope>NUCLEOTIDE SEQUENCE</scope>
</reference>
<dbReference type="EMBL" id="BKCJ011059552">
    <property type="protein sequence ID" value="GFC77103.1"/>
    <property type="molecule type" value="Genomic_DNA"/>
</dbReference>
<keyword evidence="1" id="KW-0808">Transferase</keyword>
<organism evidence="1">
    <name type="scientific">Tanacetum cinerariifolium</name>
    <name type="common">Dalmatian daisy</name>
    <name type="synonym">Chrysanthemum cinerariifolium</name>
    <dbReference type="NCBI Taxonomy" id="118510"/>
    <lineage>
        <taxon>Eukaryota</taxon>
        <taxon>Viridiplantae</taxon>
        <taxon>Streptophyta</taxon>
        <taxon>Embryophyta</taxon>
        <taxon>Tracheophyta</taxon>
        <taxon>Spermatophyta</taxon>
        <taxon>Magnoliopsida</taxon>
        <taxon>eudicotyledons</taxon>
        <taxon>Gunneridae</taxon>
        <taxon>Pentapetalae</taxon>
        <taxon>asterids</taxon>
        <taxon>campanulids</taxon>
        <taxon>Asterales</taxon>
        <taxon>Asteraceae</taxon>
        <taxon>Asteroideae</taxon>
        <taxon>Anthemideae</taxon>
        <taxon>Anthemidinae</taxon>
        <taxon>Tanacetum</taxon>
    </lineage>
</organism>
<dbReference type="AlphaFoldDB" id="A0A699QT11"/>
<gene>
    <name evidence="1" type="ORF">Tci_849073</name>
</gene>
<accession>A0A699QT11</accession>
<dbReference type="InterPro" id="IPR043502">
    <property type="entry name" value="DNA/RNA_pol_sf"/>
</dbReference>
<protein>
    <submittedName>
        <fullName evidence="1">Reverse transcriptase domain-containing protein</fullName>
    </submittedName>
</protein>
<comment type="caution">
    <text evidence="1">The sequence shown here is derived from an EMBL/GenBank/DDBJ whole genome shotgun (WGS) entry which is preliminary data.</text>
</comment>
<name>A0A699QT11_TANCI</name>
<dbReference type="Gene3D" id="3.10.10.10">
    <property type="entry name" value="HIV Type 1 Reverse Transcriptase, subunit A, domain 1"/>
    <property type="match status" value="1"/>
</dbReference>